<gene>
    <name evidence="4" type="ORF">SteCoe_10837</name>
</gene>
<dbReference type="EMBL" id="MPUH01000177">
    <property type="protein sequence ID" value="OMJ87420.1"/>
    <property type="molecule type" value="Genomic_DNA"/>
</dbReference>
<dbReference type="InterPro" id="IPR011051">
    <property type="entry name" value="RmlC_Cupin_sf"/>
</dbReference>
<sequence length="205" mass="23390">MIDCHNQDSALNKIVKVSLSVVSEPTLLEEIIQEIEDKSSGPICSMFKALFKKNILTEFGMLNDFLACFFATKRISEITIYDASNLGVKCFFMPKNTMFPLHDHPNKVICTGVLYGKLKYLSLNKEEGGWYEMGKKGMAKVSDVLFSTQEIRNIHSLLAIEDSIILDIFMPNYADDDDSNSFKIIKKRKRSFKLEKYTVPKHKAN</sequence>
<keyword evidence="5" id="KW-1185">Reference proteome</keyword>
<comment type="caution">
    <text evidence="4">The sequence shown here is derived from an EMBL/GenBank/DDBJ whole genome shotgun (WGS) entry which is preliminary data.</text>
</comment>
<keyword evidence="1" id="KW-0479">Metal-binding</keyword>
<evidence type="ECO:0000313" key="5">
    <source>
        <dbReference type="Proteomes" id="UP000187209"/>
    </source>
</evidence>
<dbReference type="AlphaFoldDB" id="A0A1R2CEP7"/>
<dbReference type="GO" id="GO:0016702">
    <property type="term" value="F:oxidoreductase activity, acting on single donors with incorporation of molecular oxygen, incorporation of two atoms of oxygen"/>
    <property type="evidence" value="ECO:0007669"/>
    <property type="project" value="InterPro"/>
</dbReference>
<dbReference type="InterPro" id="IPR012864">
    <property type="entry name" value="PCO/ADO"/>
</dbReference>
<evidence type="ECO:0000256" key="3">
    <source>
        <dbReference type="ARBA" id="ARBA00023004"/>
    </source>
</evidence>
<protein>
    <recommendedName>
        <fullName evidence="6">Cysteine dioxygenase</fullName>
    </recommendedName>
</protein>
<reference evidence="4 5" key="1">
    <citation type="submission" date="2016-11" db="EMBL/GenBank/DDBJ databases">
        <title>The macronuclear genome of Stentor coeruleus: a giant cell with tiny introns.</title>
        <authorList>
            <person name="Slabodnick M."/>
            <person name="Ruby J.G."/>
            <person name="Reiff S.B."/>
            <person name="Swart E.C."/>
            <person name="Gosai S."/>
            <person name="Prabakaran S."/>
            <person name="Witkowska E."/>
            <person name="Larue G.E."/>
            <person name="Fisher S."/>
            <person name="Freeman R.M."/>
            <person name="Gunawardena J."/>
            <person name="Chu W."/>
            <person name="Stover N.A."/>
            <person name="Gregory B.D."/>
            <person name="Nowacki M."/>
            <person name="Derisi J."/>
            <person name="Roy S.W."/>
            <person name="Marshall W.F."/>
            <person name="Sood P."/>
        </authorList>
    </citation>
    <scope>NUCLEOTIDE SEQUENCE [LARGE SCALE GENOMIC DNA]</scope>
    <source>
        <strain evidence="4">WM001</strain>
    </source>
</reference>
<dbReference type="Pfam" id="PF07847">
    <property type="entry name" value="PCO_ADO"/>
    <property type="match status" value="1"/>
</dbReference>
<evidence type="ECO:0008006" key="6">
    <source>
        <dbReference type="Google" id="ProtNLM"/>
    </source>
</evidence>
<dbReference type="Proteomes" id="UP000187209">
    <property type="component" value="Unassembled WGS sequence"/>
</dbReference>
<evidence type="ECO:0000256" key="1">
    <source>
        <dbReference type="ARBA" id="ARBA00022723"/>
    </source>
</evidence>
<keyword evidence="3" id="KW-0408">Iron</keyword>
<keyword evidence="2" id="KW-0560">Oxidoreductase</keyword>
<accession>A0A1R2CEP7</accession>
<dbReference type="GO" id="GO:0046872">
    <property type="term" value="F:metal ion binding"/>
    <property type="evidence" value="ECO:0007669"/>
    <property type="project" value="UniProtKB-KW"/>
</dbReference>
<name>A0A1R2CEP7_9CILI</name>
<proteinExistence type="predicted"/>
<dbReference type="SUPFAM" id="SSF51182">
    <property type="entry name" value="RmlC-like cupins"/>
    <property type="match status" value="1"/>
</dbReference>
<organism evidence="4 5">
    <name type="scientific">Stentor coeruleus</name>
    <dbReference type="NCBI Taxonomy" id="5963"/>
    <lineage>
        <taxon>Eukaryota</taxon>
        <taxon>Sar</taxon>
        <taxon>Alveolata</taxon>
        <taxon>Ciliophora</taxon>
        <taxon>Postciliodesmatophora</taxon>
        <taxon>Heterotrichea</taxon>
        <taxon>Heterotrichida</taxon>
        <taxon>Stentoridae</taxon>
        <taxon>Stentor</taxon>
    </lineage>
</organism>
<dbReference type="OrthoDB" id="285547at2759"/>
<evidence type="ECO:0000313" key="4">
    <source>
        <dbReference type="EMBL" id="OMJ87420.1"/>
    </source>
</evidence>
<evidence type="ECO:0000256" key="2">
    <source>
        <dbReference type="ARBA" id="ARBA00023002"/>
    </source>
</evidence>